<accession>A0AAD3P338</accession>
<feature type="compositionally biased region" description="Basic and acidic residues" evidence="2">
    <location>
        <begin position="212"/>
        <end position="226"/>
    </location>
</feature>
<proteinExistence type="predicted"/>
<keyword evidence="5" id="KW-1185">Reference proteome</keyword>
<organism evidence="4 5">
    <name type="scientific">Nepenthes gracilis</name>
    <name type="common">Slender pitcher plant</name>
    <dbReference type="NCBI Taxonomy" id="150966"/>
    <lineage>
        <taxon>Eukaryota</taxon>
        <taxon>Viridiplantae</taxon>
        <taxon>Streptophyta</taxon>
        <taxon>Embryophyta</taxon>
        <taxon>Tracheophyta</taxon>
        <taxon>Spermatophyta</taxon>
        <taxon>Magnoliopsida</taxon>
        <taxon>eudicotyledons</taxon>
        <taxon>Gunneridae</taxon>
        <taxon>Pentapetalae</taxon>
        <taxon>Caryophyllales</taxon>
        <taxon>Nepenthaceae</taxon>
        <taxon>Nepenthes</taxon>
    </lineage>
</organism>
<keyword evidence="3" id="KW-0472">Membrane</keyword>
<keyword evidence="1" id="KW-0175">Coiled coil</keyword>
<protein>
    <recommendedName>
        <fullName evidence="6">Micronuclear linker histone polyprotein-like protein</fullName>
    </recommendedName>
</protein>
<feature type="transmembrane region" description="Helical" evidence="3">
    <location>
        <begin position="20"/>
        <end position="39"/>
    </location>
</feature>
<evidence type="ECO:0000256" key="3">
    <source>
        <dbReference type="SAM" id="Phobius"/>
    </source>
</evidence>
<name>A0AAD3P338_NEPGR</name>
<keyword evidence="3" id="KW-0812">Transmembrane</keyword>
<comment type="caution">
    <text evidence="4">The sequence shown here is derived from an EMBL/GenBank/DDBJ whole genome shotgun (WGS) entry which is preliminary data.</text>
</comment>
<evidence type="ECO:0008006" key="6">
    <source>
        <dbReference type="Google" id="ProtNLM"/>
    </source>
</evidence>
<feature type="compositionally biased region" description="Polar residues" evidence="2">
    <location>
        <begin position="310"/>
        <end position="322"/>
    </location>
</feature>
<gene>
    <name evidence="4" type="ORF">Nepgr_000455</name>
</gene>
<feature type="coiled-coil region" evidence="1">
    <location>
        <begin position="63"/>
        <end position="163"/>
    </location>
</feature>
<dbReference type="Proteomes" id="UP001279734">
    <property type="component" value="Unassembled WGS sequence"/>
</dbReference>
<feature type="compositionally biased region" description="Basic and acidic residues" evidence="2">
    <location>
        <begin position="459"/>
        <end position="472"/>
    </location>
</feature>
<dbReference type="AlphaFoldDB" id="A0AAD3P338"/>
<reference evidence="4" key="1">
    <citation type="submission" date="2023-05" db="EMBL/GenBank/DDBJ databases">
        <title>Nepenthes gracilis genome sequencing.</title>
        <authorList>
            <person name="Fukushima K."/>
        </authorList>
    </citation>
    <scope>NUCLEOTIDE SEQUENCE</scope>
    <source>
        <strain evidence="4">SING2019-196</strain>
    </source>
</reference>
<dbReference type="PANTHER" id="PTHR36143:SF4">
    <property type="entry name" value="OS08G0177500 PROTEIN"/>
    <property type="match status" value="1"/>
</dbReference>
<feature type="compositionally biased region" description="Basic and acidic residues" evidence="2">
    <location>
        <begin position="414"/>
        <end position="433"/>
    </location>
</feature>
<feature type="region of interest" description="Disordered" evidence="2">
    <location>
        <begin position="195"/>
        <end position="591"/>
    </location>
</feature>
<feature type="compositionally biased region" description="Basic and acidic residues" evidence="2">
    <location>
        <begin position="526"/>
        <end position="584"/>
    </location>
</feature>
<dbReference type="EMBL" id="BSYO01000001">
    <property type="protein sequence ID" value="GMG98615.1"/>
    <property type="molecule type" value="Genomic_DNA"/>
</dbReference>
<evidence type="ECO:0000313" key="4">
    <source>
        <dbReference type="EMBL" id="GMG98615.1"/>
    </source>
</evidence>
<evidence type="ECO:0000256" key="2">
    <source>
        <dbReference type="SAM" id="MobiDB-lite"/>
    </source>
</evidence>
<feature type="compositionally biased region" description="Basic residues" evidence="2">
    <location>
        <begin position="360"/>
        <end position="369"/>
    </location>
</feature>
<evidence type="ECO:0000256" key="1">
    <source>
        <dbReference type="SAM" id="Coils"/>
    </source>
</evidence>
<keyword evidence="3" id="KW-1133">Transmembrane helix</keyword>
<sequence length="617" mass="69115">MGSSLRSSSNGYHRGRPYAVMLLLAFGAALLGVVILHKFRECRVLSVLVNEKDQQLIALHTLLQREQEVHREAQKKLLKMKEKVYPLQAEKMEADRRLLEMQSIISSLRDKHKALESALDEKKNEIKILQERDINSNDEISQVAALRETLKQKEAEIEDLKRKLEKPVKVWSVSTDNPSNPHVDFTTMGSLEQTADDRELQEPPNSLNIIASKDRNQNETPTEKGSEQSTQGEAVKIDGVFLGENATTGEEASRKLEDGNEGTLKGEAAMNERSIDENQGSENEDSQGQRGSRVEENIPDAQKARDEHNNTQAVDGVNQSGKLESPQAYNVEKGQGFENFNRSSLDLERTDGSGNGSGSKVRRKHKGKRWRELGRKTRGKGGYSENKAAGGTGAKNFSDDALETKRYSPTGDKNLQKIDIIEDHGMETQRKYEPGAQDAHFTRSNRWGEEMGSSGQVRQNDKEEKPVTDKNADNSATIRLQETQKSENGEDHSNDGTAENKEHANAEQEMAAKLEEANVQGSTAADGREHNAKGDNRQKDDQKAHGNTDNRESFVVNKEEKNVSQVSDKEKQQEDPEDADTHESEMDEADDYIFMKSDLKFAAAQDEYKDEAEETEF</sequence>
<feature type="compositionally biased region" description="Polar residues" evidence="2">
    <location>
        <begin position="277"/>
        <end position="290"/>
    </location>
</feature>
<feature type="compositionally biased region" description="Basic and acidic residues" evidence="2">
    <location>
        <begin position="482"/>
        <end position="516"/>
    </location>
</feature>
<evidence type="ECO:0000313" key="5">
    <source>
        <dbReference type="Proteomes" id="UP001279734"/>
    </source>
</evidence>
<feature type="compositionally biased region" description="Basic and acidic residues" evidence="2">
    <location>
        <begin position="292"/>
        <end position="309"/>
    </location>
</feature>
<dbReference type="PANTHER" id="PTHR36143">
    <property type="entry name" value="OS08G0177500 PROTEIN"/>
    <property type="match status" value="1"/>
</dbReference>